<protein>
    <recommendedName>
        <fullName evidence="4">Facilitated glucose transporter</fullName>
    </recommendedName>
</protein>
<keyword evidence="1" id="KW-0812">Transmembrane</keyword>
<evidence type="ECO:0000313" key="2">
    <source>
        <dbReference type="EMBL" id="KZM71779.1"/>
    </source>
</evidence>
<proteinExistence type="predicted"/>
<sequence length="126" mass="13138">MTRGFSPLGGLLAGLLVFDGLVTVVLEALFLPLYAGSTPLPLTALVAAVVNVLLVLGMGTVVSRPMFMALPLLAWMLGFLLCSSGGPGGDIVLEDSWPTLALLACGLIPAGFVLFRRAFPAPQRTR</sequence>
<comment type="caution">
    <text evidence="2">The sequence shown here is derived from an EMBL/GenBank/DDBJ whole genome shotgun (WGS) entry which is preliminary data.</text>
</comment>
<dbReference type="Proteomes" id="UP000076512">
    <property type="component" value="Unassembled WGS sequence"/>
</dbReference>
<dbReference type="EMBL" id="LWGR01000012">
    <property type="protein sequence ID" value="KZM71779.1"/>
    <property type="molecule type" value="Genomic_DNA"/>
</dbReference>
<evidence type="ECO:0000256" key="1">
    <source>
        <dbReference type="SAM" id="Phobius"/>
    </source>
</evidence>
<feature type="transmembrane region" description="Helical" evidence="1">
    <location>
        <begin position="40"/>
        <end position="62"/>
    </location>
</feature>
<evidence type="ECO:0008006" key="4">
    <source>
        <dbReference type="Google" id="ProtNLM"/>
    </source>
</evidence>
<accession>A0A164KW67</accession>
<dbReference type="AlphaFoldDB" id="A0A164KW67"/>
<organism evidence="2 3">
    <name type="scientific">Nocardia terpenica</name>
    <dbReference type="NCBI Taxonomy" id="455432"/>
    <lineage>
        <taxon>Bacteria</taxon>
        <taxon>Bacillati</taxon>
        <taxon>Actinomycetota</taxon>
        <taxon>Actinomycetes</taxon>
        <taxon>Mycobacteriales</taxon>
        <taxon>Nocardiaceae</taxon>
        <taxon>Nocardia</taxon>
    </lineage>
</organism>
<dbReference type="STRING" id="455432.AWN90_01070"/>
<feature type="transmembrane region" description="Helical" evidence="1">
    <location>
        <begin position="100"/>
        <end position="119"/>
    </location>
</feature>
<keyword evidence="3" id="KW-1185">Reference proteome</keyword>
<evidence type="ECO:0000313" key="3">
    <source>
        <dbReference type="Proteomes" id="UP000076512"/>
    </source>
</evidence>
<reference evidence="2 3" key="1">
    <citation type="submission" date="2016-04" db="EMBL/GenBank/DDBJ databases">
        <authorList>
            <person name="Evans L.H."/>
            <person name="Alamgir A."/>
            <person name="Owens N."/>
            <person name="Weber N.D."/>
            <person name="Virtaneva K."/>
            <person name="Barbian K."/>
            <person name="Babar A."/>
            <person name="Rosenke K."/>
        </authorList>
    </citation>
    <scope>NUCLEOTIDE SEQUENCE [LARGE SCALE GENOMIC DNA]</scope>
    <source>
        <strain evidence="2 3">IFM 0406</strain>
    </source>
</reference>
<gene>
    <name evidence="2" type="ORF">AWN90_01070</name>
</gene>
<feature type="transmembrane region" description="Helical" evidence="1">
    <location>
        <begin position="12"/>
        <end position="34"/>
    </location>
</feature>
<name>A0A164KW67_9NOCA</name>
<keyword evidence="1" id="KW-1133">Transmembrane helix</keyword>
<dbReference type="OrthoDB" id="3699727at2"/>
<feature type="transmembrane region" description="Helical" evidence="1">
    <location>
        <begin position="69"/>
        <end position="88"/>
    </location>
</feature>
<keyword evidence="1" id="KW-0472">Membrane</keyword>